<dbReference type="Gene3D" id="2.30.110.10">
    <property type="entry name" value="Electron Transport, Fmn-binding Protein, Chain A"/>
    <property type="match status" value="1"/>
</dbReference>
<dbReference type="OrthoDB" id="8705255at2"/>
<dbReference type="RefSeq" id="WP_012645232.1">
    <property type="nucleotide sequence ID" value="NC_011979.1"/>
</dbReference>
<dbReference type="KEGG" id="geo:Geob_0129"/>
<reference evidence="2 3" key="1">
    <citation type="submission" date="2009-01" db="EMBL/GenBank/DDBJ databases">
        <title>Complete sequence of Geobacter sp. FRC-32.</title>
        <authorList>
            <consortium name="US DOE Joint Genome Institute"/>
            <person name="Lucas S."/>
            <person name="Copeland A."/>
            <person name="Lapidus A."/>
            <person name="Glavina del Rio T."/>
            <person name="Dalin E."/>
            <person name="Tice H."/>
            <person name="Bruce D."/>
            <person name="Goodwin L."/>
            <person name="Pitluck S."/>
            <person name="Saunders E."/>
            <person name="Brettin T."/>
            <person name="Detter J.C."/>
            <person name="Han C."/>
            <person name="Larimer F."/>
            <person name="Land M."/>
            <person name="Hauser L."/>
            <person name="Kyrpides N."/>
            <person name="Ovchinnikova G."/>
            <person name="Kostka J."/>
            <person name="Richardson P."/>
        </authorList>
    </citation>
    <scope>NUCLEOTIDE SEQUENCE [LARGE SCALE GENOMIC DNA]</scope>
    <source>
        <strain evidence="3">DSM 22248 / JCM 15807 / FRC-32</strain>
    </source>
</reference>
<evidence type="ECO:0000313" key="2">
    <source>
        <dbReference type="EMBL" id="ACM18503.1"/>
    </source>
</evidence>
<sequence>MKDTLGMGVQRYLRDHHVANLSTCGHDGPWGAAIFYANDGYTLYFLSSPTSRHCLDLTDNPCVAVTIQENQVDWLAIKGVQIQGIASKISGAEEEKARSLYGEKFPLVGLLAKAPAAIVQAMAKVSWYKVVPHRLYFIDNSLGLGHRDELALGLPDGGGKSGGNDGA</sequence>
<dbReference type="EMBL" id="CP001390">
    <property type="protein sequence ID" value="ACM18503.1"/>
    <property type="molecule type" value="Genomic_DNA"/>
</dbReference>
<feature type="domain" description="Pyridoxamine 5'-phosphate oxidase N-terminal" evidence="1">
    <location>
        <begin position="10"/>
        <end position="136"/>
    </location>
</feature>
<dbReference type="Pfam" id="PF01243">
    <property type="entry name" value="PNPOx_N"/>
    <property type="match status" value="1"/>
</dbReference>
<protein>
    <recommendedName>
        <fullName evidence="1">Pyridoxamine 5'-phosphate oxidase N-terminal domain-containing protein</fullName>
    </recommendedName>
</protein>
<proteinExistence type="predicted"/>
<dbReference type="InterPro" id="IPR011576">
    <property type="entry name" value="Pyridox_Oxase_N"/>
</dbReference>
<evidence type="ECO:0000313" key="3">
    <source>
        <dbReference type="Proteomes" id="UP000007721"/>
    </source>
</evidence>
<organism evidence="2 3">
    <name type="scientific">Geotalea daltonii (strain DSM 22248 / JCM 15807 / FRC-32)</name>
    <name type="common">Geobacter daltonii</name>
    <dbReference type="NCBI Taxonomy" id="316067"/>
    <lineage>
        <taxon>Bacteria</taxon>
        <taxon>Pseudomonadati</taxon>
        <taxon>Thermodesulfobacteriota</taxon>
        <taxon>Desulfuromonadia</taxon>
        <taxon>Geobacterales</taxon>
        <taxon>Geobacteraceae</taxon>
        <taxon>Geotalea</taxon>
    </lineage>
</organism>
<dbReference type="eggNOG" id="COG3787">
    <property type="taxonomic scope" value="Bacteria"/>
</dbReference>
<dbReference type="Proteomes" id="UP000007721">
    <property type="component" value="Chromosome"/>
</dbReference>
<name>B9M8G8_GEODF</name>
<accession>B9M8G8</accession>
<dbReference type="SUPFAM" id="SSF50475">
    <property type="entry name" value="FMN-binding split barrel"/>
    <property type="match status" value="1"/>
</dbReference>
<evidence type="ECO:0000259" key="1">
    <source>
        <dbReference type="Pfam" id="PF01243"/>
    </source>
</evidence>
<dbReference type="AlphaFoldDB" id="B9M8G8"/>
<dbReference type="STRING" id="316067.Geob_0129"/>
<dbReference type="HOGENOM" id="CLU_105087_2_0_7"/>
<dbReference type="InterPro" id="IPR012349">
    <property type="entry name" value="Split_barrel_FMN-bd"/>
</dbReference>
<gene>
    <name evidence="2" type="ordered locus">Geob_0129</name>
</gene>
<keyword evidence="3" id="KW-1185">Reference proteome</keyword>